<accession>A0A4R8LT15</accession>
<dbReference type="AlphaFoldDB" id="A0A4R8LT15"/>
<dbReference type="Gene3D" id="2.180.10.10">
    <property type="entry name" value="RHS repeat-associated core"/>
    <property type="match status" value="1"/>
</dbReference>
<name>A0A4R8LT15_9BURK</name>
<reference evidence="1 2" key="1">
    <citation type="submission" date="2019-03" db="EMBL/GenBank/DDBJ databases">
        <title>Genomic Encyclopedia of Type Strains, Phase III (KMG-III): the genomes of soil and plant-associated and newly described type strains.</title>
        <authorList>
            <person name="Whitman W."/>
        </authorList>
    </citation>
    <scope>NUCLEOTIDE SEQUENCE [LARGE SCALE GENOMIC DNA]</scope>
    <source>
        <strain evidence="1 2">LMG 29544</strain>
    </source>
</reference>
<comment type="caution">
    <text evidence="1">The sequence shown here is derived from an EMBL/GenBank/DDBJ whole genome shotgun (WGS) entry which is preliminary data.</text>
</comment>
<sequence length="314" mass="33780">MGLQLAGVDFSGSLLCSFAGTTPQLFAYSPFGATLDEGAPFGFNGERSDPLTAVFHLGNGYRAFSPMLMRFTCPDSESPFGAGGINCYAYCGNDPVNSVDPDGHVFGLKLLIGEVAERGARRAEAEIEAERAMSKAAKEADAASAASEASSTVADDEAGSDLTVYRSDNRSPGTIASKGGFFPWSPTTPHFVENMAKNPFEFIQSHIRSGNRGMISTGRTDETGGIIKKFTYKMTFSNMRQVASTEETLGIKPTARRNALNPKLWLNAPTASQSTVRAAESKLEFTFGHGIPKDNIVAYREGDGEWLPFPKIKR</sequence>
<keyword evidence="2" id="KW-1185">Reference proteome</keyword>
<dbReference type="NCBIfam" id="TIGR03696">
    <property type="entry name" value="Rhs_assc_core"/>
    <property type="match status" value="1"/>
</dbReference>
<gene>
    <name evidence="1" type="ORF">BX592_10855</name>
</gene>
<dbReference type="RefSeq" id="WP_134192072.1">
    <property type="nucleotide sequence ID" value="NZ_JBHLUW010000003.1"/>
</dbReference>
<organism evidence="1 2">
    <name type="scientific">Paraburkholderia rhizosphaerae</name>
    <dbReference type="NCBI Taxonomy" id="480658"/>
    <lineage>
        <taxon>Bacteria</taxon>
        <taxon>Pseudomonadati</taxon>
        <taxon>Pseudomonadota</taxon>
        <taxon>Betaproteobacteria</taxon>
        <taxon>Burkholderiales</taxon>
        <taxon>Burkholderiaceae</taxon>
        <taxon>Paraburkholderia</taxon>
    </lineage>
</organism>
<dbReference type="OrthoDB" id="5445630at2"/>
<evidence type="ECO:0000313" key="1">
    <source>
        <dbReference type="EMBL" id="TDY50820.1"/>
    </source>
</evidence>
<dbReference type="EMBL" id="SORE01000008">
    <property type="protein sequence ID" value="TDY50820.1"/>
    <property type="molecule type" value="Genomic_DNA"/>
</dbReference>
<dbReference type="InterPro" id="IPR022385">
    <property type="entry name" value="Rhs_assc_core"/>
</dbReference>
<evidence type="ECO:0000313" key="2">
    <source>
        <dbReference type="Proteomes" id="UP000295509"/>
    </source>
</evidence>
<protein>
    <submittedName>
        <fullName evidence="1">RHS repeat-associated protein</fullName>
    </submittedName>
</protein>
<proteinExistence type="predicted"/>
<dbReference type="Gene3D" id="3.90.210.10">
    <property type="entry name" value="Heat-Labile Enterotoxin, subunit A"/>
    <property type="match status" value="1"/>
</dbReference>
<dbReference type="Proteomes" id="UP000295509">
    <property type="component" value="Unassembled WGS sequence"/>
</dbReference>
<dbReference type="SUPFAM" id="SSF56399">
    <property type="entry name" value="ADP-ribosylation"/>
    <property type="match status" value="1"/>
</dbReference>